<organism evidence="1">
    <name type="scientific">Siphoviridae sp. ctmP19</name>
    <dbReference type="NCBI Taxonomy" id="2825651"/>
    <lineage>
        <taxon>Viruses</taxon>
        <taxon>Duplodnaviria</taxon>
        <taxon>Heunggongvirae</taxon>
        <taxon>Uroviricota</taxon>
        <taxon>Caudoviricetes</taxon>
    </lineage>
</organism>
<accession>A0A8S5PH22</accession>
<sequence length="36" mass="4101">MANEKGVIFKNADEALELCRKMNDLIDNFKNSGNEK</sequence>
<protein>
    <submittedName>
        <fullName evidence="1">GLGF-DOMAIN PROTEIN HOMER HOMOLOGY DOMAIN FOLD, SIGNALING.7A</fullName>
    </submittedName>
</protein>
<name>A0A8S5PH22_9CAUD</name>
<proteinExistence type="predicted"/>
<evidence type="ECO:0000313" key="1">
    <source>
        <dbReference type="EMBL" id="DAE06479.1"/>
    </source>
</evidence>
<dbReference type="EMBL" id="BK015438">
    <property type="protein sequence ID" value="DAE06479.1"/>
    <property type="molecule type" value="Genomic_DNA"/>
</dbReference>
<reference evidence="1" key="1">
    <citation type="journal article" date="2021" name="Proc. Natl. Acad. Sci. U.S.A.">
        <title>A Catalog of Tens of Thousands of Viruses from Human Metagenomes Reveals Hidden Associations with Chronic Diseases.</title>
        <authorList>
            <person name="Tisza M.J."/>
            <person name="Buck C.B."/>
        </authorList>
    </citation>
    <scope>NUCLEOTIDE SEQUENCE</scope>
    <source>
        <strain evidence="1">CtmP19</strain>
    </source>
</reference>